<feature type="binding site" evidence="1">
    <location>
        <position position="338"/>
    </location>
    <ligand>
        <name>Zn(2+)</name>
        <dbReference type="ChEBI" id="CHEBI:29105"/>
    </ligand>
</feature>
<dbReference type="GO" id="GO:0031179">
    <property type="term" value="P:peptide modification"/>
    <property type="evidence" value="ECO:0007669"/>
    <property type="project" value="InterPro"/>
</dbReference>
<feature type="binding site" evidence="1">
    <location>
        <position position="288"/>
    </location>
    <ligand>
        <name>Zn(2+)</name>
        <dbReference type="ChEBI" id="CHEBI:29105"/>
    </ligand>
</feature>
<dbReference type="Pfam" id="PF05147">
    <property type="entry name" value="LANC_like"/>
    <property type="match status" value="1"/>
</dbReference>
<keyword evidence="1" id="KW-0862">Zinc</keyword>
<organism evidence="2 3">
    <name type="scientific">Streptomyces luteolifulvus</name>
    <dbReference type="NCBI Taxonomy" id="2615112"/>
    <lineage>
        <taxon>Bacteria</taxon>
        <taxon>Bacillati</taxon>
        <taxon>Actinomycetota</taxon>
        <taxon>Actinomycetes</taxon>
        <taxon>Kitasatosporales</taxon>
        <taxon>Streptomycetaceae</taxon>
        <taxon>Streptomyces</taxon>
    </lineage>
</organism>
<gene>
    <name evidence="2" type="ORF">F7R91_36865</name>
</gene>
<proteinExistence type="predicted"/>
<evidence type="ECO:0000313" key="2">
    <source>
        <dbReference type="EMBL" id="KAB1140224.1"/>
    </source>
</evidence>
<dbReference type="GO" id="GO:0046872">
    <property type="term" value="F:metal ion binding"/>
    <property type="evidence" value="ECO:0007669"/>
    <property type="project" value="UniProtKB-KW"/>
</dbReference>
<keyword evidence="1" id="KW-0479">Metal-binding</keyword>
<keyword evidence="3" id="KW-1185">Reference proteome</keyword>
<comment type="caution">
    <text evidence="2">The sequence shown here is derived from an EMBL/GenBank/DDBJ whole genome shotgun (WGS) entry which is preliminary data.</text>
</comment>
<dbReference type="PRINTS" id="PR01950">
    <property type="entry name" value="LANCSUPER"/>
</dbReference>
<sequence length="415" mass="44441">MTTAVPVRAALSTADRLAHALAEPNTAWPRGRPDGVRAWPQSLAGGAAGIALLHIERARTGRGDWDTAHTWLATAVHGEVSAAANANMYFGAPALAFITHCAASASNRYLDALQRLDTATLTVTRDRLAEAHQRIDRAERPPMEEFDLIQGLSGLASYHLSRHPHHEITQDVLAYLVRLTEPLPGPSGLPPWWMNVAPTGASHADYPGGHGNFGLAHGIGSALSALSLALLRGVDMPSAVDAVERICVWTDQWRQGDQMAPWWPGYISMKQATAHHVHSALRPRPSWCYGVSGTARAQQLAGLALRDPVRVQAAENAMIATLRDRHQLDKLPETGLCHGMAGLLQAAWRMATETGTPEITAELPRLTDRLTTALDLDAGENPELLDGAAGAALALHTLGTGNTPAPHWDAFLALA</sequence>
<dbReference type="AlphaFoldDB" id="A0A6H9UQ47"/>
<accession>A0A6H9UQ47</accession>
<dbReference type="SUPFAM" id="SSF158745">
    <property type="entry name" value="LanC-like"/>
    <property type="match status" value="1"/>
</dbReference>
<dbReference type="SMART" id="SM01260">
    <property type="entry name" value="LANC_like"/>
    <property type="match status" value="1"/>
</dbReference>
<dbReference type="Gene3D" id="1.50.10.20">
    <property type="match status" value="1"/>
</dbReference>
<reference evidence="2 3" key="1">
    <citation type="submission" date="2019-09" db="EMBL/GenBank/DDBJ databases">
        <title>Screening of Novel Bioactive Compounds from Soil-Associated.</title>
        <authorList>
            <person name="Zhao S."/>
        </authorList>
    </citation>
    <scope>NUCLEOTIDE SEQUENCE [LARGE SCALE GENOMIC DNA]</scope>
    <source>
        <strain evidence="2 3">HIT-DPA4</strain>
    </source>
</reference>
<dbReference type="Proteomes" id="UP000442707">
    <property type="component" value="Unassembled WGS sequence"/>
</dbReference>
<dbReference type="CDD" id="cd04793">
    <property type="entry name" value="LanC"/>
    <property type="match status" value="1"/>
</dbReference>
<protein>
    <submittedName>
        <fullName evidence="2">Lanthionine synthetase C family protein</fullName>
    </submittedName>
</protein>
<feature type="binding site" evidence="1">
    <location>
        <position position="337"/>
    </location>
    <ligand>
        <name>Zn(2+)</name>
        <dbReference type="ChEBI" id="CHEBI:29105"/>
    </ligand>
</feature>
<dbReference type="InterPro" id="IPR007822">
    <property type="entry name" value="LANC-like"/>
</dbReference>
<dbReference type="InterPro" id="IPR033889">
    <property type="entry name" value="LanC"/>
</dbReference>
<evidence type="ECO:0000313" key="3">
    <source>
        <dbReference type="Proteomes" id="UP000442707"/>
    </source>
</evidence>
<dbReference type="EMBL" id="VZRB01000044">
    <property type="protein sequence ID" value="KAB1140224.1"/>
    <property type="molecule type" value="Genomic_DNA"/>
</dbReference>
<evidence type="ECO:0000256" key="1">
    <source>
        <dbReference type="PIRSR" id="PIRSR607822-1"/>
    </source>
</evidence>
<dbReference type="RefSeq" id="WP_150957496.1">
    <property type="nucleotide sequence ID" value="NZ_VZRB01000044.1"/>
</dbReference>
<dbReference type="PRINTS" id="PR01955">
    <property type="entry name" value="LANCFRANKIA"/>
</dbReference>
<name>A0A6H9UQ47_9ACTN</name>